<keyword evidence="6" id="KW-0418">Kinase</keyword>
<comment type="catalytic activity">
    <reaction evidence="1">
        <text>ATP + protein L-histidine = ADP + protein N-phospho-L-histidine.</text>
        <dbReference type="EC" id="2.7.13.3"/>
    </reaction>
</comment>
<dbReference type="EMBL" id="WBJY01000004">
    <property type="protein sequence ID" value="KAB1646790.1"/>
    <property type="molecule type" value="Genomic_DNA"/>
</dbReference>
<evidence type="ECO:0000256" key="8">
    <source>
        <dbReference type="ARBA" id="ARBA00023012"/>
    </source>
</evidence>
<evidence type="ECO:0000256" key="3">
    <source>
        <dbReference type="ARBA" id="ARBA00022553"/>
    </source>
</evidence>
<keyword evidence="5" id="KW-0547">Nucleotide-binding</keyword>
<dbReference type="Pfam" id="PF13796">
    <property type="entry name" value="Sensor"/>
    <property type="match status" value="1"/>
</dbReference>
<dbReference type="GO" id="GO:0046983">
    <property type="term" value="F:protein dimerization activity"/>
    <property type="evidence" value="ECO:0007669"/>
    <property type="project" value="InterPro"/>
</dbReference>
<keyword evidence="9" id="KW-1133">Transmembrane helix</keyword>
<accession>A0A6H9WM36</accession>
<dbReference type="Pfam" id="PF07730">
    <property type="entry name" value="HisKA_3"/>
    <property type="match status" value="1"/>
</dbReference>
<dbReference type="PANTHER" id="PTHR24421:SF10">
    <property type="entry name" value="NITRATE_NITRITE SENSOR PROTEIN NARQ"/>
    <property type="match status" value="1"/>
</dbReference>
<dbReference type="Proteomes" id="UP000431744">
    <property type="component" value="Unassembled WGS sequence"/>
</dbReference>
<sequence>MNLGLGRSLATIANLAAYGLLGGFVLGTLGVLAGLSIGLAFVLVGFLFAALLALVLRGIWYIESWRVATLFDTDIRHAPFKRSNRTDGWQPLHTLVLQFADGNNWLALLHGFITTLLGWITLALLSVIGWGIGAITWPFADWTPPGASPDDFRPGSYFGLPVDSPWYILFGVLAIVIAVATLYALSVAHRAISLPIFAPNREQELRREAHDAHLRRSEAIRAASVERSRIERDLHDGVQPRLVSVGMTLGMAKQKVPTEPDRAVALIDEAHTSTKAAITELRQLARGFHPAILEDRGLDAALSALASQSHLPVSLDVRIGRRCAPQVEAAMYFAIAESITNANKHARATEVRVTAVERPGGKLWARIEDDGVGGANPLPGGGIDGVANRVRAAGGTFTLTSPAGGPTTVEVSLPCE</sequence>
<dbReference type="GO" id="GO:0005524">
    <property type="term" value="F:ATP binding"/>
    <property type="evidence" value="ECO:0007669"/>
    <property type="project" value="UniProtKB-KW"/>
</dbReference>
<dbReference type="PANTHER" id="PTHR24421">
    <property type="entry name" value="NITRATE/NITRITE SENSOR PROTEIN NARX-RELATED"/>
    <property type="match status" value="1"/>
</dbReference>
<dbReference type="OrthoDB" id="5242012at2"/>
<dbReference type="InterPro" id="IPR011712">
    <property type="entry name" value="Sig_transdc_His_kin_sub3_dim/P"/>
</dbReference>
<name>A0A6H9WM36_9MICO</name>
<feature type="transmembrane region" description="Helical" evidence="9">
    <location>
        <begin position="37"/>
        <end position="56"/>
    </location>
</feature>
<dbReference type="SUPFAM" id="SSF55874">
    <property type="entry name" value="ATPase domain of HSP90 chaperone/DNA topoisomerase II/histidine kinase"/>
    <property type="match status" value="1"/>
</dbReference>
<evidence type="ECO:0000259" key="10">
    <source>
        <dbReference type="Pfam" id="PF07730"/>
    </source>
</evidence>
<organism evidence="12 13">
    <name type="scientific">Pseudoclavibacter endophyticus</name>
    <dbReference type="NCBI Taxonomy" id="1778590"/>
    <lineage>
        <taxon>Bacteria</taxon>
        <taxon>Bacillati</taxon>
        <taxon>Actinomycetota</taxon>
        <taxon>Actinomycetes</taxon>
        <taxon>Micrococcales</taxon>
        <taxon>Microbacteriaceae</taxon>
        <taxon>Pseudoclavibacter</taxon>
    </lineage>
</organism>
<evidence type="ECO:0000256" key="1">
    <source>
        <dbReference type="ARBA" id="ARBA00000085"/>
    </source>
</evidence>
<comment type="caution">
    <text evidence="12">The sequence shown here is derived from an EMBL/GenBank/DDBJ whole genome shotgun (WGS) entry which is preliminary data.</text>
</comment>
<evidence type="ECO:0000256" key="9">
    <source>
        <dbReference type="SAM" id="Phobius"/>
    </source>
</evidence>
<evidence type="ECO:0000256" key="2">
    <source>
        <dbReference type="ARBA" id="ARBA00012438"/>
    </source>
</evidence>
<dbReference type="Gene3D" id="1.20.5.1930">
    <property type="match status" value="1"/>
</dbReference>
<feature type="domain" description="Signal transduction histidine kinase subgroup 3 dimerisation and phosphoacceptor" evidence="10">
    <location>
        <begin position="226"/>
        <end position="291"/>
    </location>
</feature>
<feature type="domain" description="Putative sensor" evidence="11">
    <location>
        <begin position="20"/>
        <end position="188"/>
    </location>
</feature>
<reference evidence="12 13" key="1">
    <citation type="submission" date="2019-09" db="EMBL/GenBank/DDBJ databases">
        <title>Phylogeny of genus Pseudoclavibacter and closely related genus.</title>
        <authorList>
            <person name="Li Y."/>
        </authorList>
    </citation>
    <scope>NUCLEOTIDE SEQUENCE [LARGE SCALE GENOMIC DNA]</scope>
    <source>
        <strain evidence="12 13">EGI 60007</strain>
    </source>
</reference>
<keyword evidence="7" id="KW-0067">ATP-binding</keyword>
<protein>
    <recommendedName>
        <fullName evidence="2">histidine kinase</fullName>
        <ecNumber evidence="2">2.7.13.3</ecNumber>
    </recommendedName>
</protein>
<evidence type="ECO:0000313" key="12">
    <source>
        <dbReference type="EMBL" id="KAB1646790.1"/>
    </source>
</evidence>
<evidence type="ECO:0000256" key="7">
    <source>
        <dbReference type="ARBA" id="ARBA00022840"/>
    </source>
</evidence>
<dbReference type="GO" id="GO:0016020">
    <property type="term" value="C:membrane"/>
    <property type="evidence" value="ECO:0007669"/>
    <property type="project" value="InterPro"/>
</dbReference>
<evidence type="ECO:0000256" key="4">
    <source>
        <dbReference type="ARBA" id="ARBA00022679"/>
    </source>
</evidence>
<evidence type="ECO:0000256" key="5">
    <source>
        <dbReference type="ARBA" id="ARBA00022741"/>
    </source>
</evidence>
<keyword evidence="9" id="KW-0472">Membrane</keyword>
<dbReference type="InterPro" id="IPR050482">
    <property type="entry name" value="Sensor_HK_TwoCompSys"/>
</dbReference>
<dbReference type="RefSeq" id="WP_158029956.1">
    <property type="nucleotide sequence ID" value="NZ_BMHG01000002.1"/>
</dbReference>
<dbReference type="InterPro" id="IPR025828">
    <property type="entry name" value="Put_sensor_dom"/>
</dbReference>
<keyword evidence="9" id="KW-0812">Transmembrane</keyword>
<feature type="transmembrane region" description="Helical" evidence="9">
    <location>
        <begin position="166"/>
        <end position="185"/>
    </location>
</feature>
<evidence type="ECO:0000256" key="6">
    <source>
        <dbReference type="ARBA" id="ARBA00022777"/>
    </source>
</evidence>
<gene>
    <name evidence="12" type="ORF">F8O04_13710</name>
</gene>
<dbReference type="Gene3D" id="3.30.565.10">
    <property type="entry name" value="Histidine kinase-like ATPase, C-terminal domain"/>
    <property type="match status" value="1"/>
</dbReference>
<feature type="transmembrane region" description="Helical" evidence="9">
    <location>
        <begin position="116"/>
        <end position="140"/>
    </location>
</feature>
<dbReference type="GO" id="GO:0000155">
    <property type="term" value="F:phosphorelay sensor kinase activity"/>
    <property type="evidence" value="ECO:0007669"/>
    <property type="project" value="InterPro"/>
</dbReference>
<evidence type="ECO:0000259" key="11">
    <source>
        <dbReference type="Pfam" id="PF13796"/>
    </source>
</evidence>
<keyword evidence="8" id="KW-0902">Two-component regulatory system</keyword>
<dbReference type="CDD" id="cd16917">
    <property type="entry name" value="HATPase_UhpB-NarQ-NarX-like"/>
    <property type="match status" value="1"/>
</dbReference>
<dbReference type="InterPro" id="IPR036890">
    <property type="entry name" value="HATPase_C_sf"/>
</dbReference>
<keyword evidence="4" id="KW-0808">Transferase</keyword>
<proteinExistence type="predicted"/>
<keyword evidence="3" id="KW-0597">Phosphoprotein</keyword>
<feature type="transmembrane region" description="Helical" evidence="9">
    <location>
        <begin position="12"/>
        <end position="31"/>
    </location>
</feature>
<dbReference type="EC" id="2.7.13.3" evidence="2"/>
<dbReference type="AlphaFoldDB" id="A0A6H9WM36"/>
<keyword evidence="13" id="KW-1185">Reference proteome</keyword>
<evidence type="ECO:0000313" key="13">
    <source>
        <dbReference type="Proteomes" id="UP000431744"/>
    </source>
</evidence>